<reference evidence="2 3" key="1">
    <citation type="submission" date="2018-06" db="EMBL/GenBank/DDBJ databases">
        <authorList>
            <consortium name="Pathogen Informatics"/>
            <person name="Doyle S."/>
        </authorList>
    </citation>
    <scope>NUCLEOTIDE SEQUENCE [LARGE SCALE GENOMIC DNA]</scope>
    <source>
        <strain evidence="2 3">NCTC10529</strain>
    </source>
</reference>
<dbReference type="Proteomes" id="UP000248598">
    <property type="component" value="Chromosome 1"/>
</dbReference>
<organism evidence="2 3">
    <name type="scientific">Kingella kingae</name>
    <dbReference type="NCBI Taxonomy" id="504"/>
    <lineage>
        <taxon>Bacteria</taxon>
        <taxon>Pseudomonadati</taxon>
        <taxon>Pseudomonadota</taxon>
        <taxon>Betaproteobacteria</taxon>
        <taxon>Neisseriales</taxon>
        <taxon>Neisseriaceae</taxon>
        <taxon>Kingella</taxon>
    </lineage>
</organism>
<dbReference type="EMBL" id="LS483426">
    <property type="protein sequence ID" value="SQH24479.1"/>
    <property type="molecule type" value="Genomic_DNA"/>
</dbReference>
<evidence type="ECO:0000256" key="1">
    <source>
        <dbReference type="SAM" id="Phobius"/>
    </source>
</evidence>
<protein>
    <submittedName>
        <fullName evidence="2">Uncharacterized protein</fullName>
    </submittedName>
</protein>
<keyword evidence="1" id="KW-0472">Membrane</keyword>
<gene>
    <name evidence="2" type="ORF">NCTC10529_00665</name>
</gene>
<feature type="transmembrane region" description="Helical" evidence="1">
    <location>
        <begin position="15"/>
        <end position="35"/>
    </location>
</feature>
<sequence>MARSIIFYNIYQHKALLYVFKSIKIIGFVGLLPILSKDKTNIQNWNELKDKPIAVQGDSLSQTQLAATNITSKPIPVKTVYLGVTQVADGNAVAMYI</sequence>
<dbReference type="Gene3D" id="3.40.190.10">
    <property type="entry name" value="Periplasmic binding protein-like II"/>
    <property type="match status" value="1"/>
</dbReference>
<evidence type="ECO:0000313" key="2">
    <source>
        <dbReference type="EMBL" id="SQH24479.1"/>
    </source>
</evidence>
<dbReference type="AlphaFoldDB" id="A0AAX2J1T0"/>
<evidence type="ECO:0000313" key="3">
    <source>
        <dbReference type="Proteomes" id="UP000248598"/>
    </source>
</evidence>
<proteinExistence type="predicted"/>
<keyword evidence="1" id="KW-0812">Transmembrane</keyword>
<dbReference type="SUPFAM" id="SSF53850">
    <property type="entry name" value="Periplasmic binding protein-like II"/>
    <property type="match status" value="1"/>
</dbReference>
<name>A0AAX2J1T0_KINKI</name>
<accession>A0AAX2J1T0</accession>
<keyword evidence="1" id="KW-1133">Transmembrane helix</keyword>